<dbReference type="FunFam" id="2.40.30.10:FF:000010">
    <property type="entry name" value="Translation elongation factor 2"/>
    <property type="match status" value="1"/>
</dbReference>
<dbReference type="InterPro" id="IPR020568">
    <property type="entry name" value="Ribosomal_Su5_D2-typ_SF"/>
</dbReference>
<dbReference type="Gene3D" id="3.30.70.870">
    <property type="entry name" value="Elongation Factor G (Translational Gtpase), domain 3"/>
    <property type="match status" value="1"/>
</dbReference>
<dbReference type="FunFam" id="3.30.70.240:FF:000003">
    <property type="entry name" value="Translation elongation factor 2"/>
    <property type="match status" value="1"/>
</dbReference>
<dbReference type="NCBIfam" id="TIGR00231">
    <property type="entry name" value="small_GTP"/>
    <property type="match status" value="1"/>
</dbReference>
<dbReference type="SUPFAM" id="SSF54211">
    <property type="entry name" value="Ribosomal protein S5 domain 2-like"/>
    <property type="match status" value="1"/>
</dbReference>
<dbReference type="GO" id="GO:0003924">
    <property type="term" value="F:GTPase activity"/>
    <property type="evidence" value="ECO:0007669"/>
    <property type="project" value="InterPro"/>
</dbReference>
<proteinExistence type="predicted"/>
<protein>
    <submittedName>
        <fullName evidence="8">Elongation factor 2</fullName>
    </submittedName>
</protein>
<sequence>MVATNLFTWQCDLYHPSFLHGLTNRQLCIRKGEEYRRTAKMVNFTIDQIRAIMDKKKNIRNMSVIAHVDHGKSTLTDSLVSKAGIIANSKAGETRFTDTRKDEQDRCITIKSTAISLYYELREEDLSYITTGTDGNGFLINLIDSPGHVDFSSEVTAALRVTDGALVVVDCVSGVCVQTETVLRQAISERIKPVLFMNKMDRALLELQLEQEDLYLTFQRIVESVNVIVATYCPDDGPMGNIQVSLTYSEYTVFYCSQVQPTAGTVGFGSGLHGWAFTLKQFAEIYAAKFKIQPAKLMKRLFGDQFYNPKEKKWNKVGGEGYVRGFNQFILDPIFKMFDAIMNFKTEETNKLLEKLNLKDKLSSEEKAMEGKPLMKAVMRKWLPAGDALLQMITIHLPSPVTSQKYRMELLYEGPRDDPVAIGIKECNPEAPLCMYVSKMVPTSDKGRFYAFGRVFSGKVATGLKCRIMGPNYIPGKKEDLNVKQIQRTILMMGRYTESIEDVPCGNICGLVGVDQYLVKTGTITTYEQAHNLKVMKFSVSPVVRVAVEAKNPSDLPKLVEGLKRLAKSDPMVQTIIEESGEHIVAGAGELHLEICLKDLEEDHACIPLKKSDPVVSYRETVSAESNQMCLSKSPNKHNRLFLKAVNLPEGLPEDIDTGKVEPRQDLKVRARYLADNYDFDVAEARKIWAFGPETTGPNLLIDCSKGVQYLNEIKDSVVAGFMWASKEGVMCEENCRGIRFNIHDVTLHTDAIHRGGGQIIPTARRVLYACILTAEPRILEPVYLVEIQCPENAVGGIYGVLNRRRGHVVEEAQVSGTPMFVVKAYLPVNESFGFTADLRSNTGGQAFPQCVFDHWQILTGDPLDATSKPGIVVFETRKRKGLSETVPPLDKYLDKL</sequence>
<dbReference type="SUPFAM" id="SSF52540">
    <property type="entry name" value="P-loop containing nucleoside triphosphate hydrolases"/>
    <property type="match status" value="1"/>
</dbReference>
<dbReference type="GO" id="GO:1990904">
    <property type="term" value="C:ribonucleoprotein complex"/>
    <property type="evidence" value="ECO:0007669"/>
    <property type="project" value="TreeGrafter"/>
</dbReference>
<dbReference type="InterPro" id="IPR005517">
    <property type="entry name" value="Transl_elong_EFG/EF2_IV"/>
</dbReference>
<gene>
    <name evidence="8" type="ORF">HOLleu_29121</name>
</gene>
<dbReference type="Pfam" id="PF00679">
    <property type="entry name" value="EFG_C"/>
    <property type="match status" value="1"/>
</dbReference>
<evidence type="ECO:0000256" key="2">
    <source>
        <dbReference type="ARBA" id="ARBA00022490"/>
    </source>
</evidence>
<keyword evidence="4 8" id="KW-0251">Elongation factor</keyword>
<dbReference type="InterPro" id="IPR041095">
    <property type="entry name" value="EFG_II"/>
</dbReference>
<dbReference type="InterPro" id="IPR005225">
    <property type="entry name" value="Small_GTP-bd"/>
</dbReference>
<dbReference type="GO" id="GO:0003746">
    <property type="term" value="F:translation elongation factor activity"/>
    <property type="evidence" value="ECO:0007669"/>
    <property type="project" value="UniProtKB-KW"/>
</dbReference>
<keyword evidence="2" id="KW-0963">Cytoplasm</keyword>
<dbReference type="GO" id="GO:0005525">
    <property type="term" value="F:GTP binding"/>
    <property type="evidence" value="ECO:0007669"/>
    <property type="project" value="UniProtKB-KW"/>
</dbReference>
<evidence type="ECO:0000256" key="4">
    <source>
        <dbReference type="ARBA" id="ARBA00022768"/>
    </source>
</evidence>
<dbReference type="PROSITE" id="PS51722">
    <property type="entry name" value="G_TR_2"/>
    <property type="match status" value="1"/>
</dbReference>
<dbReference type="SMART" id="SM00889">
    <property type="entry name" value="EFG_IV"/>
    <property type="match status" value="1"/>
</dbReference>
<dbReference type="FunFam" id="3.40.50.300:FF:000058">
    <property type="entry name" value="Translation elongation factor 2"/>
    <property type="match status" value="1"/>
</dbReference>
<dbReference type="AlphaFoldDB" id="A0A9Q1H206"/>
<dbReference type="Pfam" id="PF00009">
    <property type="entry name" value="GTP_EFTU"/>
    <property type="match status" value="1"/>
</dbReference>
<dbReference type="InterPro" id="IPR027417">
    <property type="entry name" value="P-loop_NTPase"/>
</dbReference>
<evidence type="ECO:0000313" key="8">
    <source>
        <dbReference type="EMBL" id="KAJ8029670.1"/>
    </source>
</evidence>
<evidence type="ECO:0000256" key="1">
    <source>
        <dbReference type="ARBA" id="ARBA00004496"/>
    </source>
</evidence>
<dbReference type="PANTHER" id="PTHR42908:SF10">
    <property type="entry name" value="EUKARYOTIC TRANSLATION ELONGATION FACTOR 2"/>
    <property type="match status" value="1"/>
</dbReference>
<comment type="subcellular location">
    <subcellularLocation>
        <location evidence="1">Cytoplasm</location>
    </subcellularLocation>
</comment>
<evidence type="ECO:0000256" key="3">
    <source>
        <dbReference type="ARBA" id="ARBA00022741"/>
    </source>
</evidence>
<dbReference type="InterPro" id="IPR014721">
    <property type="entry name" value="Ribsml_uS5_D2-typ_fold_subgr"/>
</dbReference>
<dbReference type="SUPFAM" id="SSF54980">
    <property type="entry name" value="EF-G C-terminal domain-like"/>
    <property type="match status" value="2"/>
</dbReference>
<dbReference type="CDD" id="cd01681">
    <property type="entry name" value="aeEF2_snRNP_like_IV"/>
    <property type="match status" value="1"/>
</dbReference>
<dbReference type="PRINTS" id="PR00315">
    <property type="entry name" value="ELONGATNFCT"/>
</dbReference>
<keyword evidence="6" id="KW-0342">GTP-binding</keyword>
<dbReference type="Gene3D" id="3.30.70.240">
    <property type="match status" value="1"/>
</dbReference>
<dbReference type="Pfam" id="PF03144">
    <property type="entry name" value="GTP_EFTU_D2"/>
    <property type="match status" value="1"/>
</dbReference>
<dbReference type="FunFam" id="3.30.230.10:FF:000006">
    <property type="entry name" value="Translation elongation factor 2"/>
    <property type="match status" value="1"/>
</dbReference>
<evidence type="ECO:0000259" key="7">
    <source>
        <dbReference type="PROSITE" id="PS51722"/>
    </source>
</evidence>
<dbReference type="InterPro" id="IPR035647">
    <property type="entry name" value="EFG_III/V"/>
</dbReference>
<dbReference type="CDD" id="cd04096">
    <property type="entry name" value="eEF2_snRNP_like_C"/>
    <property type="match status" value="1"/>
</dbReference>
<dbReference type="InterPro" id="IPR031157">
    <property type="entry name" value="G_TR_CS"/>
</dbReference>
<dbReference type="InterPro" id="IPR000640">
    <property type="entry name" value="EFG_V-like"/>
</dbReference>
<organism evidence="8 9">
    <name type="scientific">Holothuria leucospilota</name>
    <name type="common">Black long sea cucumber</name>
    <name type="synonym">Mertensiothuria leucospilota</name>
    <dbReference type="NCBI Taxonomy" id="206669"/>
    <lineage>
        <taxon>Eukaryota</taxon>
        <taxon>Metazoa</taxon>
        <taxon>Echinodermata</taxon>
        <taxon>Eleutherozoa</taxon>
        <taxon>Echinozoa</taxon>
        <taxon>Holothuroidea</taxon>
        <taxon>Aspidochirotacea</taxon>
        <taxon>Aspidochirotida</taxon>
        <taxon>Holothuriidae</taxon>
        <taxon>Holothuria</taxon>
    </lineage>
</organism>
<dbReference type="SUPFAM" id="SSF50447">
    <property type="entry name" value="Translation proteins"/>
    <property type="match status" value="1"/>
</dbReference>
<dbReference type="Gene3D" id="3.30.230.10">
    <property type="match status" value="1"/>
</dbReference>
<dbReference type="Gene3D" id="3.40.50.300">
    <property type="entry name" value="P-loop containing nucleotide triphosphate hydrolases"/>
    <property type="match status" value="1"/>
</dbReference>
<keyword evidence="5" id="KW-0648">Protein biosynthesis</keyword>
<comment type="caution">
    <text evidence="8">The sequence shown here is derived from an EMBL/GenBank/DDBJ whole genome shotgun (WGS) entry which is preliminary data.</text>
</comment>
<dbReference type="GO" id="GO:0043022">
    <property type="term" value="F:ribosome binding"/>
    <property type="evidence" value="ECO:0007669"/>
    <property type="project" value="TreeGrafter"/>
</dbReference>
<dbReference type="CDD" id="cd01885">
    <property type="entry name" value="EF2"/>
    <property type="match status" value="1"/>
</dbReference>
<dbReference type="Pfam" id="PF14492">
    <property type="entry name" value="EFG_III"/>
    <property type="match status" value="1"/>
</dbReference>
<dbReference type="PROSITE" id="PS00301">
    <property type="entry name" value="G_TR_1"/>
    <property type="match status" value="1"/>
</dbReference>
<evidence type="ECO:0000256" key="5">
    <source>
        <dbReference type="ARBA" id="ARBA00022917"/>
    </source>
</evidence>
<dbReference type="InterPro" id="IPR000795">
    <property type="entry name" value="T_Tr_GTP-bd_dom"/>
</dbReference>
<keyword evidence="3" id="KW-0547">Nucleotide-binding</keyword>
<evidence type="ECO:0000256" key="6">
    <source>
        <dbReference type="ARBA" id="ARBA00023134"/>
    </source>
</evidence>
<reference evidence="8" key="1">
    <citation type="submission" date="2021-10" db="EMBL/GenBank/DDBJ databases">
        <title>Tropical sea cucumber genome reveals ecological adaptation and Cuvierian tubules defense mechanism.</title>
        <authorList>
            <person name="Chen T."/>
        </authorList>
    </citation>
    <scope>NUCLEOTIDE SEQUENCE</scope>
    <source>
        <strain evidence="8">Nanhai2018</strain>
        <tissue evidence="8">Muscle</tissue>
    </source>
</reference>
<dbReference type="Pfam" id="PF03764">
    <property type="entry name" value="EFG_IV"/>
    <property type="match status" value="1"/>
</dbReference>
<name>A0A9Q1H206_HOLLE</name>
<dbReference type="OrthoDB" id="364892at2759"/>
<dbReference type="InterPro" id="IPR009000">
    <property type="entry name" value="Transl_B-barrel_sf"/>
</dbReference>
<dbReference type="Proteomes" id="UP001152320">
    <property type="component" value="Chromosome 14"/>
</dbReference>
<evidence type="ECO:0000313" key="9">
    <source>
        <dbReference type="Proteomes" id="UP001152320"/>
    </source>
</evidence>
<dbReference type="FunFam" id="3.30.70.870:FF:000002">
    <property type="entry name" value="Translation elongation factor 2"/>
    <property type="match status" value="1"/>
</dbReference>
<dbReference type="EMBL" id="JAIZAY010000014">
    <property type="protein sequence ID" value="KAJ8029670.1"/>
    <property type="molecule type" value="Genomic_DNA"/>
</dbReference>
<dbReference type="SMART" id="SM00838">
    <property type="entry name" value="EFG_C"/>
    <property type="match status" value="1"/>
</dbReference>
<dbReference type="GO" id="GO:0005829">
    <property type="term" value="C:cytosol"/>
    <property type="evidence" value="ECO:0007669"/>
    <property type="project" value="TreeGrafter"/>
</dbReference>
<dbReference type="CDD" id="cd16261">
    <property type="entry name" value="EF2_snRNP_III"/>
    <property type="match status" value="1"/>
</dbReference>
<dbReference type="Gene3D" id="2.40.30.10">
    <property type="entry name" value="Translation factors"/>
    <property type="match status" value="1"/>
</dbReference>
<feature type="domain" description="Tr-type G" evidence="7">
    <location>
        <begin position="57"/>
        <end position="401"/>
    </location>
</feature>
<dbReference type="PANTHER" id="PTHR42908">
    <property type="entry name" value="TRANSLATION ELONGATION FACTOR-RELATED"/>
    <property type="match status" value="1"/>
</dbReference>
<dbReference type="InterPro" id="IPR004161">
    <property type="entry name" value="EFTu-like_2"/>
</dbReference>
<accession>A0A9Q1H206</accession>
<keyword evidence="9" id="KW-1185">Reference proteome</keyword>